<dbReference type="Proteomes" id="UP000030512">
    <property type="component" value="Chromosome"/>
</dbReference>
<dbReference type="SUPFAM" id="SSF52540">
    <property type="entry name" value="P-loop containing nucleoside triphosphate hydrolases"/>
    <property type="match status" value="1"/>
</dbReference>
<evidence type="ECO:0000256" key="1">
    <source>
        <dbReference type="ARBA" id="ARBA00022679"/>
    </source>
</evidence>
<dbReference type="EMBL" id="CP014476">
    <property type="protein sequence ID" value="AMK78098.1"/>
    <property type="molecule type" value="Genomic_DNA"/>
</dbReference>
<dbReference type="GO" id="GO:0008476">
    <property type="term" value="F:protein-tyrosine sulfotransferase activity"/>
    <property type="evidence" value="ECO:0007669"/>
    <property type="project" value="InterPro"/>
</dbReference>
<dbReference type="Pfam" id="PF13469">
    <property type="entry name" value="Sulfotransfer_3"/>
    <property type="match status" value="1"/>
</dbReference>
<protein>
    <submittedName>
        <fullName evidence="2">Uncharacterized protein</fullName>
    </submittedName>
</protein>
<keyword evidence="1" id="KW-0808">Transferase</keyword>
<dbReference type="Pfam" id="PF02810">
    <property type="entry name" value="SEC-C"/>
    <property type="match status" value="1"/>
</dbReference>
<name>A0A126T7R9_9GAMM</name>
<proteinExistence type="predicted"/>
<evidence type="ECO:0000313" key="2">
    <source>
        <dbReference type="EMBL" id="AMK78098.1"/>
    </source>
</evidence>
<dbReference type="Gene3D" id="3.40.50.300">
    <property type="entry name" value="P-loop containing nucleotide triphosphate hydrolases"/>
    <property type="match status" value="1"/>
</dbReference>
<dbReference type="AlphaFoldDB" id="A0A126T7R9"/>
<dbReference type="InterPro" id="IPR019734">
    <property type="entry name" value="TPR_rpt"/>
</dbReference>
<dbReference type="Gene3D" id="3.10.450.50">
    <property type="match status" value="1"/>
</dbReference>
<dbReference type="Gene3D" id="1.25.40.10">
    <property type="entry name" value="Tetratricopeptide repeat domain"/>
    <property type="match status" value="1"/>
</dbReference>
<dbReference type="InterPro" id="IPR027417">
    <property type="entry name" value="P-loop_NTPase"/>
</dbReference>
<dbReference type="Pfam" id="PF13181">
    <property type="entry name" value="TPR_8"/>
    <property type="match status" value="1"/>
</dbReference>
<dbReference type="PANTHER" id="PTHR12788">
    <property type="entry name" value="PROTEIN-TYROSINE SULFOTRANSFERASE 2"/>
    <property type="match status" value="1"/>
</dbReference>
<dbReference type="RefSeq" id="WP_062329230.1">
    <property type="nucleotide sequence ID" value="NZ_CP014476.1"/>
</dbReference>
<dbReference type="SMART" id="SM00028">
    <property type="entry name" value="TPR"/>
    <property type="match status" value="4"/>
</dbReference>
<sequence length="548" mass="62027">MNNAIPQKSGRNDPCPCQSGKKFKHCCEANTPREQDNADTDIWILLESARNHAYLQGNFAAAEQCYQQVLAIKPNHIEALAGVGQGLCRRHRRAEGRQYFAKAAKQMLRRPEKIEGRLLLELAEQLQMWGDLDLALQLARAAVKQMPEQPAAQFCMAACLHRLNHADQAIAVLSKVLKLIPDDAGCQTLMAILEFDKKQYVRAQQRLERVVARATDLKQLARACLELAKVYDKQQRHADAFKMLSKAGELQTQLPETRRVDGDYIFNKIALYKQGYDDNLLKRWSVADFADDLPVPVFLMGFLRSGTTLTEQILAAHPQVLTSDENQLIEEVLAELAAMTGIQQNPPEALRSLNLDQARRLRGFYWQRVSEEFTPTALQKRFVNKVALNSIEIGLISCLFPEAKILFALRDPRDICLSCAMQSFSASPATVNLLSWSGIARQYAAVMDLWLNLRQRIVPEYLELRYEDVVGDFENSFRRVFALLDLAWHPQVAHYHERVAGRYVATPSFAAVSQPVYGSAVARWQAYADHFQPILPVLAPYIKAFGYL</sequence>
<evidence type="ECO:0000313" key="3">
    <source>
        <dbReference type="Proteomes" id="UP000030512"/>
    </source>
</evidence>
<dbReference type="Pfam" id="PF14559">
    <property type="entry name" value="TPR_19"/>
    <property type="match status" value="1"/>
</dbReference>
<dbReference type="PANTHER" id="PTHR12788:SF10">
    <property type="entry name" value="PROTEIN-TYROSINE SULFOTRANSFERASE"/>
    <property type="match status" value="1"/>
</dbReference>
<dbReference type="InterPro" id="IPR026634">
    <property type="entry name" value="TPST-like"/>
</dbReference>
<keyword evidence="3" id="KW-1185">Reference proteome</keyword>
<accession>A0A126T7R9</accession>
<organism evidence="2 3">
    <name type="scientific">Methylomonas denitrificans</name>
    <dbReference type="NCBI Taxonomy" id="1538553"/>
    <lineage>
        <taxon>Bacteria</taxon>
        <taxon>Pseudomonadati</taxon>
        <taxon>Pseudomonadota</taxon>
        <taxon>Gammaproteobacteria</taxon>
        <taxon>Methylococcales</taxon>
        <taxon>Methylococcaceae</taxon>
        <taxon>Methylomonas</taxon>
    </lineage>
</organism>
<gene>
    <name evidence="2" type="ORF">JT25_016690</name>
</gene>
<dbReference type="InterPro" id="IPR011990">
    <property type="entry name" value="TPR-like_helical_dom_sf"/>
</dbReference>
<dbReference type="InterPro" id="IPR004027">
    <property type="entry name" value="SEC_C_motif"/>
</dbReference>
<dbReference type="SUPFAM" id="SSF48452">
    <property type="entry name" value="TPR-like"/>
    <property type="match status" value="1"/>
</dbReference>
<dbReference type="SUPFAM" id="SSF103642">
    <property type="entry name" value="Sec-C motif"/>
    <property type="match status" value="1"/>
</dbReference>
<dbReference type="STRING" id="1538553.JT25_016690"/>
<dbReference type="OrthoDB" id="9815894at2"/>
<dbReference type="KEGG" id="mdn:JT25_016690"/>
<reference evidence="2 3" key="1">
    <citation type="journal article" date="2015" name="Environ. Microbiol.">
        <title>Methane oxidation coupled to nitrate reduction under hypoxia by the Gammaproteobacterium Methylomonas denitrificans, sp. nov. type strain FJG1.</title>
        <authorList>
            <person name="Kits K.D."/>
            <person name="Klotz M.G."/>
            <person name="Stein L.Y."/>
        </authorList>
    </citation>
    <scope>NUCLEOTIDE SEQUENCE [LARGE SCALE GENOMIC DNA]</scope>
    <source>
        <strain evidence="2 3">FJG1</strain>
    </source>
</reference>